<keyword evidence="2" id="KW-1185">Reference proteome</keyword>
<dbReference type="KEGG" id="mft:XA26_45530"/>
<dbReference type="PATRIC" id="fig|1766.6.peg.4524"/>
<accession>A0A0N9YFB9</accession>
<name>A0A0N9YFB9_MYCFO</name>
<reference evidence="1 2" key="1">
    <citation type="journal article" date="2015" name="MBio">
        <title>Enzymatic Degradation of Phenazines Can Generate Energy and Protect Sensitive Organisms from Toxicity.</title>
        <authorList>
            <person name="Costa K.C."/>
            <person name="Bergkessel M."/>
            <person name="Saunders S."/>
            <person name="Korlach J."/>
            <person name="Newman D.K."/>
        </authorList>
    </citation>
    <scope>NUCLEOTIDE SEQUENCE [LARGE SCALE GENOMIC DNA]</scope>
    <source>
        <strain evidence="1 2">CT6</strain>
    </source>
</reference>
<gene>
    <name evidence="1" type="ORF">XA26_45530</name>
</gene>
<dbReference type="InterPro" id="IPR037049">
    <property type="entry name" value="DUF1214_C_sf"/>
</dbReference>
<evidence type="ECO:0000313" key="2">
    <source>
        <dbReference type="Proteomes" id="UP000057134"/>
    </source>
</evidence>
<dbReference type="STRING" id="1766.XA26_45530"/>
<protein>
    <recommendedName>
        <fullName evidence="3">DUF1214 domain-containing protein</fullName>
    </recommendedName>
</protein>
<proteinExistence type="predicted"/>
<organism evidence="1 2">
    <name type="scientific">Mycolicibacterium fortuitum</name>
    <name type="common">Mycobacterium fortuitum</name>
    <dbReference type="NCBI Taxonomy" id="1766"/>
    <lineage>
        <taxon>Bacteria</taxon>
        <taxon>Bacillati</taxon>
        <taxon>Actinomycetota</taxon>
        <taxon>Actinomycetes</taxon>
        <taxon>Mycobacteriales</taxon>
        <taxon>Mycobacteriaceae</taxon>
        <taxon>Mycolicibacterium</taxon>
    </lineage>
</organism>
<evidence type="ECO:0008006" key="3">
    <source>
        <dbReference type="Google" id="ProtNLM"/>
    </source>
</evidence>
<evidence type="ECO:0000313" key="1">
    <source>
        <dbReference type="EMBL" id="ALI28353.1"/>
    </source>
</evidence>
<dbReference type="RefSeq" id="WP_054603033.1">
    <property type="nucleotide sequence ID" value="NZ_CP011269.1"/>
</dbReference>
<dbReference type="AlphaFoldDB" id="A0A0N9YFB9"/>
<sequence length="435" mass="47666">MSTESGQLVLEAAWTDMIAALNRAREAVVSAELHAPEVTALGVAEGHRYLMGFAFSAIERAFCEDPDFPYFRRAIQPIDKATIDNADALYLSAHIDGDRNYRIRGRLPDRAKPPQYMIFEAHTVYAGDTGSLAELGPGGRVVTGILDASELIVDDAAGFEILLAPQRPDGHTGNFLCTAAADGLSARYVIARMLFHDWENEASPDLHIAQIGKEGLPPGPIDPETAAANLRRVGELVENQMRFWNEFYDIVLESNGDKNGDGVTFMPRNALNTPMAANLATGGGQSTNVYSGGVYDLAEGEALLVEVTVPTAPAYMGFHLSNLWGESLDYANHISSLNGFQSEPDPDGTLRYVIAGSDPQVPNWLDTCGHQTGFLTFRWAYSEPTSDLPVTTVTAMPLADVAAHLPDTTRRVAEAERRDQVRIRQEHVQRRYRQY</sequence>
<dbReference type="EMBL" id="CP011269">
    <property type="protein sequence ID" value="ALI28353.1"/>
    <property type="molecule type" value="Genomic_DNA"/>
</dbReference>
<dbReference type="Gene3D" id="2.60.120.600">
    <property type="entry name" value="Domain of unknown function DUF1214, C-terminal domain"/>
    <property type="match status" value="1"/>
</dbReference>
<dbReference type="Proteomes" id="UP000057134">
    <property type="component" value="Chromosome"/>
</dbReference>